<protein>
    <submittedName>
        <fullName evidence="6">TetR family transcriptional regulator</fullName>
    </submittedName>
</protein>
<dbReference type="Gene3D" id="1.10.357.10">
    <property type="entry name" value="Tetracycline Repressor, domain 2"/>
    <property type="match status" value="1"/>
</dbReference>
<dbReference type="InterPro" id="IPR001647">
    <property type="entry name" value="HTH_TetR"/>
</dbReference>
<name>A0A1E8PUD7_9BURK</name>
<evidence type="ECO:0000256" key="1">
    <source>
        <dbReference type="ARBA" id="ARBA00023015"/>
    </source>
</evidence>
<dbReference type="InterPro" id="IPR050109">
    <property type="entry name" value="HTH-type_TetR-like_transc_reg"/>
</dbReference>
<feature type="DNA-binding region" description="H-T-H motif" evidence="4">
    <location>
        <begin position="40"/>
        <end position="59"/>
    </location>
</feature>
<dbReference type="InterPro" id="IPR025996">
    <property type="entry name" value="MT1864/Rv1816-like_C"/>
</dbReference>
<gene>
    <name evidence="6" type="ORF">BA896_014805</name>
</gene>
<dbReference type="GO" id="GO:0003700">
    <property type="term" value="F:DNA-binding transcription factor activity"/>
    <property type="evidence" value="ECO:0007669"/>
    <property type="project" value="TreeGrafter"/>
</dbReference>
<dbReference type="InterPro" id="IPR036271">
    <property type="entry name" value="Tet_transcr_reg_TetR-rel_C_sf"/>
</dbReference>
<reference evidence="6 7" key="1">
    <citation type="submission" date="2016-10" db="EMBL/GenBank/DDBJ databases">
        <title>Updated version of Genome Assembly of Janthinobacterium lividum ERGS5:01.</title>
        <authorList>
            <person name="Kumar R."/>
            <person name="Acharya V."/>
            <person name="Singh D."/>
        </authorList>
    </citation>
    <scope>NUCLEOTIDE SEQUENCE [LARGE SCALE GENOMIC DNA]</scope>
    <source>
        <strain evidence="6 7">ERGS5:01</strain>
    </source>
</reference>
<keyword evidence="1" id="KW-0805">Transcription regulation</keyword>
<evidence type="ECO:0000313" key="6">
    <source>
        <dbReference type="EMBL" id="OFJ49928.1"/>
    </source>
</evidence>
<feature type="domain" description="HTH tetR-type" evidence="5">
    <location>
        <begin position="17"/>
        <end position="77"/>
    </location>
</feature>
<keyword evidence="2 4" id="KW-0238">DNA-binding</keyword>
<dbReference type="Pfam" id="PF00440">
    <property type="entry name" value="TetR_N"/>
    <property type="match status" value="1"/>
</dbReference>
<evidence type="ECO:0000256" key="4">
    <source>
        <dbReference type="PROSITE-ProRule" id="PRU00335"/>
    </source>
</evidence>
<organism evidence="6 7">
    <name type="scientific">Janthinobacterium lividum</name>
    <dbReference type="NCBI Taxonomy" id="29581"/>
    <lineage>
        <taxon>Bacteria</taxon>
        <taxon>Pseudomonadati</taxon>
        <taxon>Pseudomonadota</taxon>
        <taxon>Betaproteobacteria</taxon>
        <taxon>Burkholderiales</taxon>
        <taxon>Oxalobacteraceae</taxon>
        <taxon>Janthinobacterium</taxon>
    </lineage>
</organism>
<dbReference type="SUPFAM" id="SSF48498">
    <property type="entry name" value="Tetracyclin repressor-like, C-terminal domain"/>
    <property type="match status" value="1"/>
</dbReference>
<dbReference type="InterPro" id="IPR009057">
    <property type="entry name" value="Homeodomain-like_sf"/>
</dbReference>
<dbReference type="Pfam" id="PF13305">
    <property type="entry name" value="TetR_C_33"/>
    <property type="match status" value="1"/>
</dbReference>
<dbReference type="Proteomes" id="UP000092634">
    <property type="component" value="Unassembled WGS sequence"/>
</dbReference>
<sequence length="220" mass="24713">MDKKLTNIQERKLREAHTRREHIIEVVKDLIKQGGARAVSIRKVAEAAGFSTTVVYALFRDKATLIAQAMDKDLLELVRAMRAACTNSTDPWERISLVGRAYITYGFQHPDEYALIFMERRPHAHIDAVDVEHGNIEQDPYAYALHLFGELAQAGKVRQDAPTLHAMTQIFWQALHGLVSLRIVMDAGDPWTPHPEMNAHIDDLLAVVTTGIGLRFAPAL</sequence>
<evidence type="ECO:0000259" key="5">
    <source>
        <dbReference type="PROSITE" id="PS50977"/>
    </source>
</evidence>
<proteinExistence type="predicted"/>
<dbReference type="GO" id="GO:0000976">
    <property type="term" value="F:transcription cis-regulatory region binding"/>
    <property type="evidence" value="ECO:0007669"/>
    <property type="project" value="TreeGrafter"/>
</dbReference>
<dbReference type="PANTHER" id="PTHR30055:SF234">
    <property type="entry name" value="HTH-TYPE TRANSCRIPTIONAL REGULATOR BETI"/>
    <property type="match status" value="1"/>
</dbReference>
<evidence type="ECO:0000313" key="7">
    <source>
        <dbReference type="Proteomes" id="UP000092634"/>
    </source>
</evidence>
<accession>A0A1E8PUD7</accession>
<dbReference type="PANTHER" id="PTHR30055">
    <property type="entry name" value="HTH-TYPE TRANSCRIPTIONAL REGULATOR RUTR"/>
    <property type="match status" value="1"/>
</dbReference>
<dbReference type="PROSITE" id="PS50977">
    <property type="entry name" value="HTH_TETR_2"/>
    <property type="match status" value="1"/>
</dbReference>
<keyword evidence="3" id="KW-0804">Transcription</keyword>
<comment type="caution">
    <text evidence="6">The sequence shown here is derived from an EMBL/GenBank/DDBJ whole genome shotgun (WGS) entry which is preliminary data.</text>
</comment>
<dbReference type="EMBL" id="MAQB02000001">
    <property type="protein sequence ID" value="OFJ49928.1"/>
    <property type="molecule type" value="Genomic_DNA"/>
</dbReference>
<evidence type="ECO:0000256" key="2">
    <source>
        <dbReference type="ARBA" id="ARBA00023125"/>
    </source>
</evidence>
<dbReference type="AlphaFoldDB" id="A0A1E8PUD7"/>
<dbReference type="SUPFAM" id="SSF46689">
    <property type="entry name" value="Homeodomain-like"/>
    <property type="match status" value="1"/>
</dbReference>
<evidence type="ECO:0000256" key="3">
    <source>
        <dbReference type="ARBA" id="ARBA00023163"/>
    </source>
</evidence>